<sequence>MMPPTQNNRDIKMKFNTREFIQHLTTRLENHHGFKNGEFVQGKRRFQVRQDSYQNEPTIYLLYMPQGTLVEHSEHCRQRVSIETNFDIVAQQIADKIANILRGK</sequence>
<dbReference type="AlphaFoldDB" id="A0A8B3TFV5"/>
<comment type="caution">
    <text evidence="1">The sequence shown here is derived from an EMBL/GenBank/DDBJ whole genome shotgun (WGS) entry which is preliminary data.</text>
</comment>
<reference evidence="1 2" key="1">
    <citation type="submission" date="2018-11" db="EMBL/GenBank/DDBJ databases">
        <title>Sequencing Av. paragallinarum serogroups.</title>
        <authorList>
            <person name="Hellmuth J.E."/>
            <person name="Boucher C.E."/>
            <person name="Cason E.D."/>
        </authorList>
    </citation>
    <scope>NUCLEOTIDE SEQUENCE [LARGE SCALE GENOMIC DNA]</scope>
    <source>
        <strain evidence="1 2">SA-3</strain>
    </source>
</reference>
<gene>
    <name evidence="1" type="ORF">EIG79_01000</name>
</gene>
<dbReference type="EMBL" id="RQXS01000002">
    <property type="protein sequence ID" value="RZN61344.1"/>
    <property type="molecule type" value="Genomic_DNA"/>
</dbReference>
<accession>A0A8B3TFV5</accession>
<evidence type="ECO:0000313" key="2">
    <source>
        <dbReference type="Proteomes" id="UP000294229"/>
    </source>
</evidence>
<name>A0A8B3TFV5_AVIPA</name>
<organism evidence="1 2">
    <name type="scientific">Avibacterium paragallinarum</name>
    <name type="common">Haemophilus gallinarum</name>
    <dbReference type="NCBI Taxonomy" id="728"/>
    <lineage>
        <taxon>Bacteria</taxon>
        <taxon>Pseudomonadati</taxon>
        <taxon>Pseudomonadota</taxon>
        <taxon>Gammaproteobacteria</taxon>
        <taxon>Pasteurellales</taxon>
        <taxon>Pasteurellaceae</taxon>
        <taxon>Avibacterium</taxon>
    </lineage>
</organism>
<proteinExistence type="predicted"/>
<protein>
    <submittedName>
        <fullName evidence="1">Uncharacterized protein</fullName>
    </submittedName>
</protein>
<evidence type="ECO:0000313" key="1">
    <source>
        <dbReference type="EMBL" id="RZN61344.1"/>
    </source>
</evidence>
<dbReference type="Proteomes" id="UP000294229">
    <property type="component" value="Unassembled WGS sequence"/>
</dbReference>